<dbReference type="InterPro" id="IPR001623">
    <property type="entry name" value="DnaJ_domain"/>
</dbReference>
<dbReference type="GO" id="GO:0005634">
    <property type="term" value="C:nucleus"/>
    <property type="evidence" value="ECO:0007669"/>
    <property type="project" value="TreeGrafter"/>
</dbReference>
<evidence type="ECO:0000313" key="3">
    <source>
        <dbReference type="EMBL" id="EEQ99092.1"/>
    </source>
</evidence>
<dbReference type="GeneID" id="9044416"/>
<dbReference type="Pfam" id="PF00226">
    <property type="entry name" value="DnaJ"/>
    <property type="match status" value="1"/>
</dbReference>
<evidence type="ECO:0000259" key="2">
    <source>
        <dbReference type="PROSITE" id="PS50076"/>
    </source>
</evidence>
<dbReference type="GO" id="GO:0044183">
    <property type="term" value="F:protein folding chaperone"/>
    <property type="evidence" value="ECO:0007669"/>
    <property type="project" value="TreeGrafter"/>
</dbReference>
<feature type="compositionally biased region" description="Low complexity" evidence="1">
    <location>
        <begin position="193"/>
        <end position="206"/>
    </location>
</feature>
<evidence type="ECO:0000256" key="1">
    <source>
        <dbReference type="SAM" id="MobiDB-lite"/>
    </source>
</evidence>
<protein>
    <recommendedName>
        <fullName evidence="2">J domain-containing protein</fullName>
    </recommendedName>
</protein>
<dbReference type="RefSeq" id="XP_002766375.1">
    <property type="nucleotide sequence ID" value="XM_002766329.1"/>
</dbReference>
<dbReference type="SMART" id="SM00271">
    <property type="entry name" value="DnaJ"/>
    <property type="match status" value="1"/>
</dbReference>
<dbReference type="OrthoDB" id="10250354at2759"/>
<sequence length="269" mass="30095">MPAEHTYYYNILHVPRNASQMEIKKAYKKQALKWHPDKNPAASRETAEKMFKEVAEAYGVLSDPEKKRIYDVYGKRGLERGAGSTTSTASARGHGGYHHFDMNDAFSVFEHFFGSRDPWEQFEDMVNGNLQRTMSFGRSGSAMGMSAFNDPFFSQAFGGRSSSRRTNFANFGSSVSSDSFARSTTWNAGGNMSSGMSQSTSTTTRSVNGHTVTITEKQIRHPDGRIHRSVTEKRYDPRTGQTQERSIDDTGDMSRGSQRSTVNKRLAYA</sequence>
<dbReference type="CDD" id="cd06257">
    <property type="entry name" value="DnaJ"/>
    <property type="match status" value="1"/>
</dbReference>
<dbReference type="GO" id="GO:0051087">
    <property type="term" value="F:protein-folding chaperone binding"/>
    <property type="evidence" value="ECO:0007669"/>
    <property type="project" value="TreeGrafter"/>
</dbReference>
<feature type="compositionally biased region" description="Basic and acidic residues" evidence="1">
    <location>
        <begin position="217"/>
        <end position="237"/>
    </location>
</feature>
<name>C5LW22_PERM5</name>
<dbReference type="PANTHER" id="PTHR43948">
    <property type="entry name" value="DNAJ HOMOLOG SUBFAMILY B"/>
    <property type="match status" value="1"/>
</dbReference>
<dbReference type="SUPFAM" id="SSF46565">
    <property type="entry name" value="Chaperone J-domain"/>
    <property type="match status" value="1"/>
</dbReference>
<dbReference type="GO" id="GO:0005737">
    <property type="term" value="C:cytoplasm"/>
    <property type="evidence" value="ECO:0007669"/>
    <property type="project" value="TreeGrafter"/>
</dbReference>
<dbReference type="InParanoid" id="C5LW22"/>
<feature type="domain" description="J" evidence="2">
    <location>
        <begin position="7"/>
        <end position="74"/>
    </location>
</feature>
<dbReference type="Proteomes" id="UP000007800">
    <property type="component" value="Unassembled WGS sequence"/>
</dbReference>
<feature type="region of interest" description="Disordered" evidence="1">
    <location>
        <begin position="189"/>
        <end position="269"/>
    </location>
</feature>
<dbReference type="AlphaFoldDB" id="C5LW22"/>
<dbReference type="Gene3D" id="1.10.287.110">
    <property type="entry name" value="DnaJ domain"/>
    <property type="match status" value="1"/>
</dbReference>
<organism evidence="4">
    <name type="scientific">Perkinsus marinus (strain ATCC 50983 / TXsc)</name>
    <dbReference type="NCBI Taxonomy" id="423536"/>
    <lineage>
        <taxon>Eukaryota</taxon>
        <taxon>Sar</taxon>
        <taxon>Alveolata</taxon>
        <taxon>Perkinsozoa</taxon>
        <taxon>Perkinsea</taxon>
        <taxon>Perkinsida</taxon>
        <taxon>Perkinsidae</taxon>
        <taxon>Perkinsus</taxon>
    </lineage>
</organism>
<feature type="compositionally biased region" description="Polar residues" evidence="1">
    <location>
        <begin position="207"/>
        <end position="216"/>
    </location>
</feature>
<dbReference type="EMBL" id="GG686046">
    <property type="protein sequence ID" value="EEQ99092.1"/>
    <property type="molecule type" value="Genomic_DNA"/>
</dbReference>
<reference evidence="3 4" key="1">
    <citation type="submission" date="2008-07" db="EMBL/GenBank/DDBJ databases">
        <authorList>
            <person name="El-Sayed N."/>
            <person name="Caler E."/>
            <person name="Inman J."/>
            <person name="Amedeo P."/>
            <person name="Hass B."/>
            <person name="Wortman J."/>
        </authorList>
    </citation>
    <scope>NUCLEOTIDE SEQUENCE [LARGE SCALE GENOMIC DNA]</scope>
    <source>
        <strain evidence="4">ATCC 50983 / TXsc</strain>
    </source>
</reference>
<dbReference type="GO" id="GO:0051082">
    <property type="term" value="F:unfolded protein binding"/>
    <property type="evidence" value="ECO:0007669"/>
    <property type="project" value="TreeGrafter"/>
</dbReference>
<evidence type="ECO:0000313" key="4">
    <source>
        <dbReference type="Proteomes" id="UP000007800"/>
    </source>
</evidence>
<dbReference type="PANTHER" id="PTHR43948:SF10">
    <property type="entry name" value="MRJ, ISOFORM E"/>
    <property type="match status" value="1"/>
</dbReference>
<accession>C5LW22</accession>
<keyword evidence="4" id="KW-1185">Reference proteome</keyword>
<dbReference type="InterPro" id="IPR036869">
    <property type="entry name" value="J_dom_sf"/>
</dbReference>
<proteinExistence type="predicted"/>
<dbReference type="PRINTS" id="PR00625">
    <property type="entry name" value="JDOMAIN"/>
</dbReference>
<gene>
    <name evidence="3" type="ORF">Pmar_PMAR019740</name>
</gene>
<dbReference type="PROSITE" id="PS50076">
    <property type="entry name" value="DNAJ_2"/>
    <property type="match status" value="1"/>
</dbReference>
<dbReference type="OMA" id="DKNPEHK"/>